<dbReference type="RefSeq" id="WP_160210818.1">
    <property type="nucleotide sequence ID" value="NZ_QXWZ01000033.1"/>
</dbReference>
<dbReference type="InterPro" id="IPR023885">
    <property type="entry name" value="4Fe4S-binding_SPASM_dom"/>
</dbReference>
<dbReference type="SUPFAM" id="SSF102114">
    <property type="entry name" value="Radical SAM enzymes"/>
    <property type="match status" value="1"/>
</dbReference>
<dbReference type="InterPro" id="IPR058240">
    <property type="entry name" value="rSAM_sf"/>
</dbReference>
<dbReference type="OrthoDB" id="9805809at2"/>
<protein>
    <submittedName>
        <fullName evidence="2">Radical SAM/SPASM domain-containing protein</fullName>
    </submittedName>
</protein>
<reference evidence="2 3" key="1">
    <citation type="submission" date="2018-08" db="EMBL/GenBank/DDBJ databases">
        <title>Murine metabolic-syndrome-specific gut microbial biobank.</title>
        <authorList>
            <person name="Liu C."/>
        </authorList>
    </citation>
    <scope>NUCLEOTIDE SEQUENCE [LARGE SCALE GENOMIC DNA]</scope>
    <source>
        <strain evidence="2 3">X69</strain>
    </source>
</reference>
<comment type="caution">
    <text evidence="2">The sequence shown here is derived from an EMBL/GenBank/DDBJ whole genome shotgun (WGS) entry which is preliminary data.</text>
</comment>
<dbReference type="Pfam" id="PF13186">
    <property type="entry name" value="SPASM"/>
    <property type="match status" value="1"/>
</dbReference>
<dbReference type="EMBL" id="QXWZ01000033">
    <property type="protein sequence ID" value="NBI80116.1"/>
    <property type="molecule type" value="Genomic_DNA"/>
</dbReference>
<accession>A0A845RJB9</accession>
<sequence length="355" mass="39780">MGNPIKKLVKSIPQIKKVVEARDFYMAQSAQLRQENERLAAESERFMMDARNGRNLIATLYGKEEYYSDIVVGGSYRHVATFTTAIGCPVKCRYCPQSVFVRAYGERRNPVKKLTLDIFKTMLAKIPKDVIISFTGFVDDFANPECLDMIIYTLNQGYKTRVFSTMYNASIETYQAFADHENLTTFDLHLPDCQGNTVFPITDSYKSLLRYIVAHKPKHGTFWTSCLGIDGGVHPEISDIIQVNPNPVNSVHGLVYPNYLDHGTVDLSCKRDCSRLDFPKAGVGAILPNGDVIGCTQDWELKHVIGNLLDAGSWDEIINGPERARFKAALTDPSIPSICRHCELAVRINAGTKIE</sequence>
<dbReference type="Proteomes" id="UP000446348">
    <property type="component" value="Unassembled WGS sequence"/>
</dbReference>
<feature type="domain" description="4Fe4S-binding SPASM" evidence="1">
    <location>
        <begin position="285"/>
        <end position="343"/>
    </location>
</feature>
<dbReference type="InterPro" id="IPR013785">
    <property type="entry name" value="Aldolase_TIM"/>
</dbReference>
<name>A0A845RJB9_9FIRM</name>
<evidence type="ECO:0000313" key="3">
    <source>
        <dbReference type="Proteomes" id="UP000446348"/>
    </source>
</evidence>
<dbReference type="AlphaFoldDB" id="A0A845RJB9"/>
<dbReference type="CDD" id="cd21109">
    <property type="entry name" value="SPASM"/>
    <property type="match status" value="1"/>
</dbReference>
<evidence type="ECO:0000259" key="1">
    <source>
        <dbReference type="Pfam" id="PF13186"/>
    </source>
</evidence>
<gene>
    <name evidence="2" type="ORF">D3Z39_14840</name>
</gene>
<evidence type="ECO:0000313" key="2">
    <source>
        <dbReference type="EMBL" id="NBI80116.1"/>
    </source>
</evidence>
<dbReference type="Gene3D" id="3.20.20.70">
    <property type="entry name" value="Aldolase class I"/>
    <property type="match status" value="1"/>
</dbReference>
<organism evidence="2 3">
    <name type="scientific">Anaerotruncus colihominis</name>
    <dbReference type="NCBI Taxonomy" id="169435"/>
    <lineage>
        <taxon>Bacteria</taxon>
        <taxon>Bacillati</taxon>
        <taxon>Bacillota</taxon>
        <taxon>Clostridia</taxon>
        <taxon>Eubacteriales</taxon>
        <taxon>Oscillospiraceae</taxon>
        <taxon>Anaerotruncus</taxon>
    </lineage>
</organism>
<proteinExistence type="predicted"/>